<evidence type="ECO:0000259" key="8">
    <source>
        <dbReference type="PROSITE" id="PS51303"/>
    </source>
</evidence>
<dbReference type="SUPFAM" id="SSF57716">
    <property type="entry name" value="Glucocorticoid receptor-like (DNA-binding domain)"/>
    <property type="match status" value="5"/>
</dbReference>
<dbReference type="PROSITE" id="PS51303">
    <property type="entry name" value="PET"/>
    <property type="match status" value="1"/>
</dbReference>
<dbReference type="Pfam" id="PF00412">
    <property type="entry name" value="LIM"/>
    <property type="match status" value="5"/>
</dbReference>
<dbReference type="Pfam" id="PF06297">
    <property type="entry name" value="PET"/>
    <property type="match status" value="1"/>
</dbReference>
<dbReference type="InterPro" id="IPR047120">
    <property type="entry name" value="Pk/Esn/Tes"/>
</dbReference>
<dbReference type="Proteomes" id="UP000807504">
    <property type="component" value="Unassembled WGS sequence"/>
</dbReference>
<proteinExistence type="predicted"/>
<feature type="compositionally biased region" description="Polar residues" evidence="6">
    <location>
        <begin position="544"/>
        <end position="554"/>
    </location>
</feature>
<dbReference type="SMART" id="SM00132">
    <property type="entry name" value="LIM"/>
    <property type="match status" value="5"/>
</dbReference>
<evidence type="ECO:0000256" key="3">
    <source>
        <dbReference type="ARBA" id="ARBA00022833"/>
    </source>
</evidence>
<evidence type="ECO:0000256" key="6">
    <source>
        <dbReference type="SAM" id="MobiDB-lite"/>
    </source>
</evidence>
<feature type="domain" description="PET" evidence="8">
    <location>
        <begin position="49"/>
        <end position="170"/>
    </location>
</feature>
<feature type="domain" description="LIM zinc-binding" evidence="7">
    <location>
        <begin position="167"/>
        <end position="231"/>
    </location>
</feature>
<name>A0A8T0FSV3_ARGBR</name>
<protein>
    <submittedName>
        <fullName evidence="9">Four and a half LIM domains protein 3 like protein</fullName>
    </submittedName>
</protein>
<evidence type="ECO:0000256" key="5">
    <source>
        <dbReference type="PROSITE-ProRule" id="PRU00125"/>
    </source>
</evidence>
<evidence type="ECO:0000256" key="4">
    <source>
        <dbReference type="ARBA" id="ARBA00023038"/>
    </source>
</evidence>
<evidence type="ECO:0000313" key="10">
    <source>
        <dbReference type="Proteomes" id="UP000807504"/>
    </source>
</evidence>
<keyword evidence="1 5" id="KW-0479">Metal-binding</keyword>
<dbReference type="PROSITE" id="PS50023">
    <property type="entry name" value="LIM_DOMAIN_2"/>
    <property type="match status" value="4"/>
</dbReference>
<feature type="compositionally biased region" description="Basic and acidic residues" evidence="6">
    <location>
        <begin position="503"/>
        <end position="543"/>
    </location>
</feature>
<feature type="compositionally biased region" description="Basic and acidic residues" evidence="6">
    <location>
        <begin position="575"/>
        <end position="584"/>
    </location>
</feature>
<feature type="domain" description="LIM zinc-binding" evidence="7">
    <location>
        <begin position="414"/>
        <end position="476"/>
    </location>
</feature>
<accession>A0A8T0FSV3</accession>
<feature type="domain" description="LIM zinc-binding" evidence="7">
    <location>
        <begin position="353"/>
        <end position="413"/>
    </location>
</feature>
<dbReference type="Gene3D" id="2.10.110.10">
    <property type="entry name" value="Cysteine Rich Protein"/>
    <property type="match status" value="5"/>
</dbReference>
<feature type="region of interest" description="Disordered" evidence="6">
    <location>
        <begin position="474"/>
        <end position="584"/>
    </location>
</feature>
<keyword evidence="3 5" id="KW-0862">Zinc</keyword>
<dbReference type="EMBL" id="JABXBU010000003">
    <property type="protein sequence ID" value="KAF8793288.1"/>
    <property type="molecule type" value="Genomic_DNA"/>
</dbReference>
<reference evidence="9" key="2">
    <citation type="submission" date="2020-06" db="EMBL/GenBank/DDBJ databases">
        <authorList>
            <person name="Sheffer M."/>
        </authorList>
    </citation>
    <scope>NUCLEOTIDE SEQUENCE</scope>
</reference>
<keyword evidence="4 5" id="KW-0440">LIM domain</keyword>
<feature type="domain" description="LIM zinc-binding" evidence="7">
    <location>
        <begin position="232"/>
        <end position="292"/>
    </location>
</feature>
<dbReference type="InterPro" id="IPR010442">
    <property type="entry name" value="PET_domain"/>
</dbReference>
<sequence length="584" mass="67273">MSANTDESEDTPACESFRLHPRRKVCKECKQPRERHPLSEEDIKQLHNLVTSLAHDCEAEDPKSNSVYAWIPPQCPEERLDDYFSCFRDDEGDTIRIKKCVPKHNSEGLQWHLKTLMKQIPETDVSPSACRFVEPENFPDLEEFIENIRKKTMYFGYVQPRTEKMPMQCPTCLILLEVDELVVVPALQSSLAYHPACFICSTCREHLVDLVHCFEVDGKIYCVRHYSDALRKRCHACDELIFSVQYSQAGEAFYHTDHLRCFHCDDPLEDNKGFAKDGELYCMTCYEDMYGDDCQKCGQRIPLETKQISFDGRKFHINCFKCSDCQNVIGTGTFHTHGDFPYCFECYRRNFGVRCFKCRYAITDDDAVMYNKQPYHDECFTCHRCQARLAEQTFKNVDDDLYCVNCYGETFCKRCHSCGQPILIGDNDVLYSYGEFKWHAECFICRVCQRSLADTPFIMQGNVLICQGCTSQEDTLSGASTTRGRKDRRPTERLSGSSRRAPASREDTPSSESTSRDKEDRRPTERLSNNSKERASTNQEDTHSGASTSRGSKNSKGKVPENKSNSKNRKKQSKKSNEKNPKKN</sequence>
<dbReference type="AlphaFoldDB" id="A0A8T0FSV3"/>
<evidence type="ECO:0000259" key="7">
    <source>
        <dbReference type="PROSITE" id="PS50023"/>
    </source>
</evidence>
<dbReference type="CDD" id="cd08368">
    <property type="entry name" value="LIM"/>
    <property type="match status" value="1"/>
</dbReference>
<dbReference type="InterPro" id="IPR001781">
    <property type="entry name" value="Znf_LIM"/>
</dbReference>
<reference evidence="9" key="1">
    <citation type="journal article" date="2020" name="bioRxiv">
        <title>Chromosome-level reference genome of the European wasp spider Argiope bruennichi: a resource for studies on range expansion and evolutionary adaptation.</title>
        <authorList>
            <person name="Sheffer M.M."/>
            <person name="Hoppe A."/>
            <person name="Krehenwinkel H."/>
            <person name="Uhl G."/>
            <person name="Kuss A.W."/>
            <person name="Jensen L."/>
            <person name="Jensen C."/>
            <person name="Gillespie R.G."/>
            <person name="Hoff K.J."/>
            <person name="Prost S."/>
        </authorList>
    </citation>
    <scope>NUCLEOTIDE SEQUENCE</scope>
</reference>
<comment type="caution">
    <text evidence="9">The sequence shown here is derived from an EMBL/GenBank/DDBJ whole genome shotgun (WGS) entry which is preliminary data.</text>
</comment>
<dbReference type="PANTHER" id="PTHR24211">
    <property type="entry name" value="LIM DOMAIN-CONTAINING PROTEIN"/>
    <property type="match status" value="1"/>
</dbReference>
<keyword evidence="10" id="KW-1185">Reference proteome</keyword>
<evidence type="ECO:0000313" key="9">
    <source>
        <dbReference type="EMBL" id="KAF8793288.1"/>
    </source>
</evidence>
<dbReference type="PROSITE" id="PS00478">
    <property type="entry name" value="LIM_DOMAIN_1"/>
    <property type="match status" value="3"/>
</dbReference>
<organism evidence="9 10">
    <name type="scientific">Argiope bruennichi</name>
    <name type="common">Wasp spider</name>
    <name type="synonym">Aranea bruennichi</name>
    <dbReference type="NCBI Taxonomy" id="94029"/>
    <lineage>
        <taxon>Eukaryota</taxon>
        <taxon>Metazoa</taxon>
        <taxon>Ecdysozoa</taxon>
        <taxon>Arthropoda</taxon>
        <taxon>Chelicerata</taxon>
        <taxon>Arachnida</taxon>
        <taxon>Araneae</taxon>
        <taxon>Araneomorphae</taxon>
        <taxon>Entelegynae</taxon>
        <taxon>Araneoidea</taxon>
        <taxon>Araneidae</taxon>
        <taxon>Argiope</taxon>
    </lineage>
</organism>
<evidence type="ECO:0000256" key="2">
    <source>
        <dbReference type="ARBA" id="ARBA00022737"/>
    </source>
</evidence>
<dbReference type="GO" id="GO:0008270">
    <property type="term" value="F:zinc ion binding"/>
    <property type="evidence" value="ECO:0007669"/>
    <property type="project" value="InterPro"/>
</dbReference>
<evidence type="ECO:0000256" key="1">
    <source>
        <dbReference type="ARBA" id="ARBA00022723"/>
    </source>
</evidence>
<gene>
    <name evidence="9" type="ORF">HNY73_004784</name>
</gene>
<keyword evidence="2" id="KW-0677">Repeat</keyword>
<dbReference type="PANTHER" id="PTHR24211:SF37">
    <property type="entry name" value="PROTEIN ESPINAS-LIKE PROTEIN"/>
    <property type="match status" value="1"/>
</dbReference>